<feature type="transmembrane region" description="Helical" evidence="1">
    <location>
        <begin position="15"/>
        <end position="36"/>
    </location>
</feature>
<protein>
    <submittedName>
        <fullName evidence="2">AsmA-like C-terminal region-containing protein</fullName>
    </submittedName>
</protein>
<accession>A0ABU9N3K3</accession>
<sequence length="1091" mass="125110">METKKKSFFTKWKKVVLVFLGIPILLFGILILVISLKKDAIIQELLVTANADFKGKIALSGTQISPLENFPYISIDIKDFQVFETKAVNQKPIINLKDVYVGFDLWTIISGKYDVKTIKLANGKINIIQYKDHSYNLVKAFETNKEIEDVEEEFHIDLQKIKLQNIVLQKTNLVDAITLNAYVNKAETKFKKDETHIKMGLDTKFVFNVIKGKDTTFIKNKHFDIATAFSFHKKSQQLQFESSTVTIENGVFGLEGKVDIKNNFDLDLVFTGKKPNFDLLIAFAPEDLIPTLKKYDNQGDIFFKTTVKGKSINGNLPAVEAKFGCKKGFFDNTITNKKLDDMTFSAYFTNGSKRNLETSAFYLTNFSAKPEAGRFKGNLKVINFISPEIDLKLDSDFDLEFLSKFFNLKNLSNVTGNIQLSMNFHDIIDLSNPEKSLEKFNQAYYSELLVTNLNFKSERYHLPVKNLNLKAIMDGNDIKMDYCRLQLGKSNLEMNGKINNIPAIIHQTNGEVVSEIHVKSKLLDFKELTAFDTIKQKPFNEKMRNLKIDLAFKGAASTFLQSKSLPVGNYFIQNFYAKLENYPHVFHDFGGLFEITENDINVKKFSGQIDTSDFAFDGKIASYNLWFADKKIGDTQMEFDLTSNTLHFKDLFSYNGKNYVPKEYRDEDVKGLKFHGRVALHFKDSLQSTDFYVDQFKGKFKVHPVKFEQFKGNIHAEKDVLTINNVSGTIGKSNFTLSGRYHLKNNSYYKKNGDYFNFQSTYLDFDELFSYKEQPTNSNVKVDHDSGFNLFEIPFKNIKIDAAIGHLNYHKYIIKKMAAKLRIKENHMVHFDNCQFNAAGGIVNLKGYLNGSNPKNIYLNPDLKIQKVNLDQVLYKFDNFGQDKLVSENLHGIFTGRITGKILLHTDLTPRIDDSNLQMDVVINNGRLDNFGPIQAMSNFFKDKNLSKVLFDKLENRLVLKNGRLILPNMVVNSSLGFIQLSGSQDRNMNMEYNLRIPLRMVTGIAFQKLFGRKREALDANQEDEIIYKDPNKRVRYINLKISGTPSNYKISLEKNKDIKNGKGFVKDESFLFDDLENESTENTQDTLKNI</sequence>
<keyword evidence="1" id="KW-0812">Transmembrane</keyword>
<keyword evidence="3" id="KW-1185">Reference proteome</keyword>
<evidence type="ECO:0000313" key="3">
    <source>
        <dbReference type="Proteomes" id="UP001460072"/>
    </source>
</evidence>
<organism evidence="2 3">
    <name type="scientific">Flavobacterium aureirubrum</name>
    <dbReference type="NCBI Taxonomy" id="3133147"/>
    <lineage>
        <taxon>Bacteria</taxon>
        <taxon>Pseudomonadati</taxon>
        <taxon>Bacteroidota</taxon>
        <taxon>Flavobacteriia</taxon>
        <taxon>Flavobacteriales</taxon>
        <taxon>Flavobacteriaceae</taxon>
        <taxon>Flavobacterium</taxon>
    </lineage>
</organism>
<dbReference type="EMBL" id="JBCGDO010000006">
    <property type="protein sequence ID" value="MEM0542297.1"/>
    <property type="molecule type" value="Genomic_DNA"/>
</dbReference>
<evidence type="ECO:0000313" key="2">
    <source>
        <dbReference type="EMBL" id="MEM0542297.1"/>
    </source>
</evidence>
<evidence type="ECO:0000256" key="1">
    <source>
        <dbReference type="SAM" id="Phobius"/>
    </source>
</evidence>
<dbReference type="PANTHER" id="PTHR30441:SF8">
    <property type="entry name" value="DUF748 DOMAIN-CONTAINING PROTEIN"/>
    <property type="match status" value="1"/>
</dbReference>
<dbReference type="RefSeq" id="WP_342695517.1">
    <property type="nucleotide sequence ID" value="NZ_JBCGDO010000006.1"/>
</dbReference>
<keyword evidence="1" id="KW-0472">Membrane</keyword>
<reference evidence="2 3" key="1">
    <citation type="submission" date="2024-03" db="EMBL/GenBank/DDBJ databases">
        <title>Two novel species of the genus Flavobacterium exhibiting potentially degradation of complex polysaccharides.</title>
        <authorList>
            <person name="Lian X."/>
        </authorList>
    </citation>
    <scope>NUCLEOTIDE SEQUENCE [LARGE SCALE GENOMIC DNA]</scope>
    <source>
        <strain evidence="3">j3</strain>
    </source>
</reference>
<dbReference type="Proteomes" id="UP001460072">
    <property type="component" value="Unassembled WGS sequence"/>
</dbReference>
<dbReference type="PANTHER" id="PTHR30441">
    <property type="entry name" value="DUF748 DOMAIN-CONTAINING PROTEIN"/>
    <property type="match status" value="1"/>
</dbReference>
<comment type="caution">
    <text evidence="2">The sequence shown here is derived from an EMBL/GenBank/DDBJ whole genome shotgun (WGS) entry which is preliminary data.</text>
</comment>
<keyword evidence="1" id="KW-1133">Transmembrane helix</keyword>
<gene>
    <name evidence="2" type="ORF">WFZ85_06690</name>
</gene>
<proteinExistence type="predicted"/>
<dbReference type="InterPro" id="IPR052894">
    <property type="entry name" value="AsmA-related"/>
</dbReference>
<name>A0ABU9N3K3_9FLAO</name>